<accession>A0A811NDN7</accession>
<dbReference type="PROSITE" id="PS50966">
    <property type="entry name" value="ZF_SWIM"/>
    <property type="match status" value="1"/>
</dbReference>
<feature type="region of interest" description="Disordered" evidence="3">
    <location>
        <begin position="677"/>
        <end position="741"/>
    </location>
</feature>
<reference evidence="5" key="1">
    <citation type="submission" date="2020-10" db="EMBL/GenBank/DDBJ databases">
        <authorList>
            <person name="Han B."/>
            <person name="Lu T."/>
            <person name="Zhao Q."/>
            <person name="Huang X."/>
            <person name="Zhao Y."/>
        </authorList>
    </citation>
    <scope>NUCLEOTIDE SEQUENCE</scope>
</reference>
<feature type="compositionally biased region" description="Polar residues" evidence="3">
    <location>
        <begin position="548"/>
        <end position="562"/>
    </location>
</feature>
<feature type="region of interest" description="Disordered" evidence="3">
    <location>
        <begin position="542"/>
        <end position="589"/>
    </location>
</feature>
<dbReference type="Proteomes" id="UP000604825">
    <property type="component" value="Unassembled WGS sequence"/>
</dbReference>
<keyword evidence="1 2" id="KW-0863">Zinc-finger</keyword>
<feature type="compositionally biased region" description="Basic and acidic residues" evidence="3">
    <location>
        <begin position="698"/>
        <end position="728"/>
    </location>
</feature>
<feature type="compositionally biased region" description="Acidic residues" evidence="3">
    <location>
        <begin position="729"/>
        <end position="741"/>
    </location>
</feature>
<dbReference type="EMBL" id="CAJGYO010000003">
    <property type="protein sequence ID" value="CAD6219663.1"/>
    <property type="molecule type" value="Genomic_DNA"/>
</dbReference>
<comment type="caution">
    <text evidence="5">The sequence shown here is derived from an EMBL/GenBank/DDBJ whole genome shotgun (WGS) entry which is preliminary data.</text>
</comment>
<gene>
    <name evidence="5" type="ORF">NCGR_LOCUS13292</name>
</gene>
<dbReference type="GO" id="GO:0008270">
    <property type="term" value="F:zinc ion binding"/>
    <property type="evidence" value="ECO:0007669"/>
    <property type="project" value="UniProtKB-UniRule"/>
</dbReference>
<keyword evidence="2" id="KW-0539">Nucleus</keyword>
<dbReference type="InterPro" id="IPR007527">
    <property type="entry name" value="Znf_SWIM"/>
</dbReference>
<evidence type="ECO:0000256" key="1">
    <source>
        <dbReference type="PROSITE-ProRule" id="PRU00325"/>
    </source>
</evidence>
<dbReference type="OrthoDB" id="2402896at2759"/>
<keyword evidence="2" id="KW-0862">Zinc</keyword>
<evidence type="ECO:0000259" key="4">
    <source>
        <dbReference type="PROSITE" id="PS50966"/>
    </source>
</evidence>
<feature type="compositionally biased region" description="Basic and acidic residues" evidence="3">
    <location>
        <begin position="563"/>
        <end position="578"/>
    </location>
</feature>
<keyword evidence="6" id="KW-1185">Reference proteome</keyword>
<name>A0A811NDN7_9POAL</name>
<dbReference type="Pfam" id="PF03101">
    <property type="entry name" value="FAR1"/>
    <property type="match status" value="1"/>
</dbReference>
<feature type="compositionally biased region" description="Basic residues" evidence="3">
    <location>
        <begin position="679"/>
        <end position="696"/>
    </location>
</feature>
<evidence type="ECO:0000313" key="5">
    <source>
        <dbReference type="EMBL" id="CAD6219663.1"/>
    </source>
</evidence>
<evidence type="ECO:0000256" key="2">
    <source>
        <dbReference type="RuleBase" id="RU367018"/>
    </source>
</evidence>
<dbReference type="PANTHER" id="PTHR31669">
    <property type="entry name" value="PROTEIN FAR1-RELATED SEQUENCE 10-RELATED"/>
    <property type="match status" value="1"/>
</dbReference>
<dbReference type="AlphaFoldDB" id="A0A811NDN7"/>
<organism evidence="5 6">
    <name type="scientific">Miscanthus lutarioriparius</name>
    <dbReference type="NCBI Taxonomy" id="422564"/>
    <lineage>
        <taxon>Eukaryota</taxon>
        <taxon>Viridiplantae</taxon>
        <taxon>Streptophyta</taxon>
        <taxon>Embryophyta</taxon>
        <taxon>Tracheophyta</taxon>
        <taxon>Spermatophyta</taxon>
        <taxon>Magnoliopsida</taxon>
        <taxon>Liliopsida</taxon>
        <taxon>Poales</taxon>
        <taxon>Poaceae</taxon>
        <taxon>PACMAD clade</taxon>
        <taxon>Panicoideae</taxon>
        <taxon>Andropogonodae</taxon>
        <taxon>Andropogoneae</taxon>
        <taxon>Saccharinae</taxon>
        <taxon>Miscanthus</taxon>
    </lineage>
</organism>
<comment type="subcellular location">
    <subcellularLocation>
        <location evidence="2">Nucleus</location>
    </subcellularLocation>
</comment>
<proteinExistence type="inferred from homology"/>
<dbReference type="InterPro" id="IPR004330">
    <property type="entry name" value="FAR1_DNA_bnd_dom"/>
</dbReference>
<dbReference type="InterPro" id="IPR031052">
    <property type="entry name" value="FHY3/FAR1"/>
</dbReference>
<feature type="domain" description="SWIM-type" evidence="4">
    <location>
        <begin position="439"/>
        <end position="485"/>
    </location>
</feature>
<evidence type="ECO:0000256" key="3">
    <source>
        <dbReference type="SAM" id="MobiDB-lite"/>
    </source>
</evidence>
<dbReference type="PANTHER" id="PTHR31669:SF217">
    <property type="entry name" value="PROTEIN FAR1-RELATED SEQUENCE"/>
    <property type="match status" value="1"/>
</dbReference>
<dbReference type="GO" id="GO:0006355">
    <property type="term" value="P:regulation of DNA-templated transcription"/>
    <property type="evidence" value="ECO:0007669"/>
    <property type="project" value="UniProtKB-UniRule"/>
</dbReference>
<comment type="similarity">
    <text evidence="2">Belongs to the FHY3/FAR1 family.</text>
</comment>
<protein>
    <recommendedName>
        <fullName evidence="2">Protein FAR1-RELATED SEQUENCE</fullName>
    </recommendedName>
</protein>
<sequence length="741" mass="85476">MATRRLQFDEVGKNRCVPEMNEEGVTVEEATRCNIGMQQVDTPCCNFVDSLLVGENQGIQGNGQEGCSITLFSPPATVDPSVIVTPVDEHKYSHKEDLDQALIPRMGMCFKTEDEAHKFYCKYVEKAGFQPKKANKTDYTRYLRCNNYGIGKYYKGNEAKRVRGKTTKKTSCLAFIKLKFRRDKENSEEFVEITDVRLNHNHVLLPKPTETKQMRAHKPRFSNEASIKEFLGITHKICRWHVVNKLSANRNELYSMYEKEDFKEKFNSVLNHPLTRGEFEEAWKELITEFKLEENSALQSLYDQRSRYIPTYFKGEYCGRMASTQRSESTNFIMKKCFVGKKTAFHRFAKHVLNFVHTRKMKESAETYQGTSKTLMKSKWQFGIQMGRIYNRNVFKDFEKKIVDCTAYKIEDNTEAGRNCYLVCHTNKTAKITWGQHKFKVRADKENDDFSCECREWEHTVIRMLKSYHVDLFCVHLLRTFIHIQVDKIPVKYIFKRYTKFARNELAFSREDKLLTGADGNTTSYRTKLLLTKSTKVVQADVPHDIGPNSNATGRNTTGQETFRQDDRERGGQHDVWGHGEGTQGSRQTNNALGTVIDTCHDHVDRAAAKETGISMDRPPQAKTKVCCKTSSEKNEVTLGAQGEKKGNRRCSVCHLYSTHNSVTCPTLEKNKDCLEAKKNKKRGRPAGAKNKKNKSGHGNDRNMQEERLMERRRLLEDRSYIEIRGNSDDDDENVDEADLV</sequence>
<keyword evidence="2" id="KW-0479">Metal-binding</keyword>
<dbReference type="GO" id="GO:0005634">
    <property type="term" value="C:nucleus"/>
    <property type="evidence" value="ECO:0007669"/>
    <property type="project" value="UniProtKB-SubCell"/>
</dbReference>
<evidence type="ECO:0000313" key="6">
    <source>
        <dbReference type="Proteomes" id="UP000604825"/>
    </source>
</evidence>
<comment type="function">
    <text evidence="2">Putative transcription activator involved in regulating light control of development.</text>
</comment>